<dbReference type="EMBL" id="AP026802">
    <property type="protein sequence ID" value="BDR58703.1"/>
    <property type="molecule type" value="Genomic_DNA"/>
</dbReference>
<feature type="transmembrane region" description="Helical" evidence="8">
    <location>
        <begin position="427"/>
        <end position="449"/>
    </location>
</feature>
<evidence type="ECO:0000256" key="7">
    <source>
        <dbReference type="ARBA" id="ARBA00023136"/>
    </source>
</evidence>
<keyword evidence="7 8" id="KW-0472">Membrane</keyword>
<evidence type="ECO:0000256" key="6">
    <source>
        <dbReference type="ARBA" id="ARBA00022989"/>
    </source>
</evidence>
<dbReference type="PIRSF" id="PIRSF006060">
    <property type="entry name" value="AA_transporter"/>
    <property type="match status" value="1"/>
</dbReference>
<keyword evidence="2" id="KW-0813">Transport</keyword>
<evidence type="ECO:0000259" key="9">
    <source>
        <dbReference type="Pfam" id="PF00324"/>
    </source>
</evidence>
<feature type="transmembrane region" description="Helical" evidence="8">
    <location>
        <begin position="403"/>
        <end position="421"/>
    </location>
</feature>
<feature type="domain" description="Amino acid permease/ SLC12A" evidence="9">
    <location>
        <begin position="15"/>
        <end position="430"/>
    </location>
</feature>
<feature type="transmembrane region" description="Helical" evidence="8">
    <location>
        <begin position="43"/>
        <end position="61"/>
    </location>
</feature>
<keyword evidence="6 8" id="KW-1133">Transmembrane helix</keyword>
<dbReference type="GO" id="GO:0006865">
    <property type="term" value="P:amino acid transport"/>
    <property type="evidence" value="ECO:0007669"/>
    <property type="project" value="UniProtKB-KW"/>
</dbReference>
<dbReference type="RefSeq" id="WP_317634540.1">
    <property type="nucleotide sequence ID" value="NZ_AP026802.1"/>
</dbReference>
<protein>
    <submittedName>
        <fullName evidence="10">Amino acid permease</fullName>
    </submittedName>
</protein>
<feature type="transmembrane region" description="Helical" evidence="8">
    <location>
        <begin position="123"/>
        <end position="141"/>
    </location>
</feature>
<evidence type="ECO:0000256" key="1">
    <source>
        <dbReference type="ARBA" id="ARBA00004651"/>
    </source>
</evidence>
<evidence type="ECO:0000256" key="5">
    <source>
        <dbReference type="ARBA" id="ARBA00022970"/>
    </source>
</evidence>
<evidence type="ECO:0000313" key="10">
    <source>
        <dbReference type="EMBL" id="BDR58703.1"/>
    </source>
</evidence>
<dbReference type="GO" id="GO:0055085">
    <property type="term" value="P:transmembrane transport"/>
    <property type="evidence" value="ECO:0007669"/>
    <property type="project" value="InterPro"/>
</dbReference>
<dbReference type="PROSITE" id="PS00218">
    <property type="entry name" value="AMINO_ACID_PERMEASE_1"/>
    <property type="match status" value="1"/>
</dbReference>
<keyword evidence="11" id="KW-1185">Reference proteome</keyword>
<keyword evidence="4 8" id="KW-0812">Transmembrane</keyword>
<name>A0AAU9DTI0_9LACO</name>
<gene>
    <name evidence="10" type="primary">proY</name>
    <name evidence="10" type="ORF">XA3_11440</name>
</gene>
<accession>A0AAU9DTI0</accession>
<dbReference type="Pfam" id="PF00324">
    <property type="entry name" value="AA_permease"/>
    <property type="match status" value="1"/>
</dbReference>
<dbReference type="Proteomes" id="UP001321861">
    <property type="component" value="Chromosome"/>
</dbReference>
<evidence type="ECO:0000256" key="8">
    <source>
        <dbReference type="SAM" id="Phobius"/>
    </source>
</evidence>
<dbReference type="AlphaFoldDB" id="A0AAU9DTI0"/>
<evidence type="ECO:0000313" key="11">
    <source>
        <dbReference type="Proteomes" id="UP001321861"/>
    </source>
</evidence>
<comment type="subcellular location">
    <subcellularLocation>
        <location evidence="1">Cell membrane</location>
        <topology evidence="1">Multi-pass membrane protein</topology>
    </subcellularLocation>
</comment>
<feature type="transmembrane region" description="Helical" evidence="8">
    <location>
        <begin position="329"/>
        <end position="351"/>
    </location>
</feature>
<feature type="transmembrane region" description="Helical" evidence="8">
    <location>
        <begin position="153"/>
        <end position="174"/>
    </location>
</feature>
<dbReference type="PANTHER" id="PTHR43495">
    <property type="entry name" value="GABA PERMEASE"/>
    <property type="match status" value="1"/>
</dbReference>
<feature type="transmembrane region" description="Helical" evidence="8">
    <location>
        <begin position="357"/>
        <end position="383"/>
    </location>
</feature>
<dbReference type="PANTHER" id="PTHR43495:SF6">
    <property type="entry name" value="THREONINE_SERINE TRANSPORTER YBXG-RELATED"/>
    <property type="match status" value="1"/>
</dbReference>
<evidence type="ECO:0000256" key="3">
    <source>
        <dbReference type="ARBA" id="ARBA00022475"/>
    </source>
</evidence>
<organism evidence="10 11">
    <name type="scientific">Xylocopilactobacillus apicola</name>
    <dbReference type="NCBI Taxonomy" id="2932184"/>
    <lineage>
        <taxon>Bacteria</taxon>
        <taxon>Bacillati</taxon>
        <taxon>Bacillota</taxon>
        <taxon>Bacilli</taxon>
        <taxon>Lactobacillales</taxon>
        <taxon>Lactobacillaceae</taxon>
        <taxon>Xylocopilactobacillus</taxon>
    </lineage>
</organism>
<feature type="transmembrane region" description="Helical" evidence="8">
    <location>
        <begin position="277"/>
        <end position="297"/>
    </location>
</feature>
<dbReference type="InterPro" id="IPR004840">
    <property type="entry name" value="Amino_acid_permease_CS"/>
</dbReference>
<dbReference type="GO" id="GO:0005886">
    <property type="term" value="C:plasma membrane"/>
    <property type="evidence" value="ECO:0007669"/>
    <property type="project" value="UniProtKB-SubCell"/>
</dbReference>
<dbReference type="KEGG" id="xap:XA3_11440"/>
<dbReference type="InterPro" id="IPR004841">
    <property type="entry name" value="AA-permease/SLC12A_dom"/>
</dbReference>
<keyword evidence="5" id="KW-0029">Amino-acid transport</keyword>
<keyword evidence="3" id="KW-1003">Cell membrane</keyword>
<feature type="transmembrane region" description="Helical" evidence="8">
    <location>
        <begin position="238"/>
        <end position="257"/>
    </location>
</feature>
<dbReference type="FunFam" id="1.20.1740.10:FF:000001">
    <property type="entry name" value="Amino acid permease"/>
    <property type="match status" value="1"/>
</dbReference>
<proteinExistence type="predicted"/>
<evidence type="ECO:0000256" key="2">
    <source>
        <dbReference type="ARBA" id="ARBA00022448"/>
    </source>
</evidence>
<sequence length="452" mass="49978">MAKKKLSSSLSSFQMQMIALGGTIGVGLFLGSAAAIQWTGPSILISYILSGLILYIIMRALGEMMYLRPITGSFADFASDYIHPFAGFLTAWSNIFQWVMIGISEVIAIGQYLQFWWPKYPTWITSFIVVIFLALANLASVKVYGKLESWLSLIKVFTIIIMFILGMFVILFGFGNHDQAVGISNLWSHGGFFTGGFKGFMFSLSMVIASYQGIEILGITAGEADNAKESIIKSVRSIVFKVMILYVGAIFVILAIYPWNQMGNIGSPFVKTFSKVGITFAAGIINFVVLTAALSGCNSGVFSASRMMYTLAENGDLPKVFTKVSKRKIPYWPVVAIVVGILIGSLIPVFFKSAKDMFVLVFGASVLPGMIPWFVILISHLMFVRRHEEELVDHPFRLPGAPWINYVTLVILVMIVTFMFFNPETTASIMIGLGFEIVISGVYVIKYFLTEQ</sequence>
<feature type="transmembrane region" description="Helical" evidence="8">
    <location>
        <begin position="186"/>
        <end position="209"/>
    </location>
</feature>
<dbReference type="Gene3D" id="1.20.1740.10">
    <property type="entry name" value="Amino acid/polyamine transporter I"/>
    <property type="match status" value="1"/>
</dbReference>
<reference evidence="10 11" key="1">
    <citation type="journal article" date="2023" name="Microbiol. Spectr.">
        <title>Symbiosis of Carpenter Bees with Uncharacterized Lactic Acid Bacteria Showing NAD Auxotrophy.</title>
        <authorList>
            <person name="Kawasaki S."/>
            <person name="Ozawa K."/>
            <person name="Mori T."/>
            <person name="Yamamoto A."/>
            <person name="Ito M."/>
            <person name="Ohkuma M."/>
            <person name="Sakamoto M."/>
            <person name="Matsutani M."/>
        </authorList>
    </citation>
    <scope>NUCLEOTIDE SEQUENCE [LARGE SCALE GENOMIC DNA]</scope>
    <source>
        <strain evidence="10 11">XA3</strain>
    </source>
</reference>
<evidence type="ECO:0000256" key="4">
    <source>
        <dbReference type="ARBA" id="ARBA00022692"/>
    </source>
</evidence>